<accession>A0A9X1TQ78</accession>
<organism evidence="4 5">
    <name type="scientific">Streptomyces muensis</name>
    <dbReference type="NCBI Taxonomy" id="1077944"/>
    <lineage>
        <taxon>Bacteria</taxon>
        <taxon>Bacillati</taxon>
        <taxon>Actinomycetota</taxon>
        <taxon>Actinomycetes</taxon>
        <taxon>Kitasatosporales</taxon>
        <taxon>Streptomycetaceae</taxon>
        <taxon>Streptomyces</taxon>
    </lineage>
</organism>
<dbReference type="PIRSF" id="PIRSF016661">
    <property type="entry name" value="BioY"/>
    <property type="match status" value="1"/>
</dbReference>
<evidence type="ECO:0000313" key="4">
    <source>
        <dbReference type="EMBL" id="MCF1592318.1"/>
    </source>
</evidence>
<evidence type="ECO:0000256" key="3">
    <source>
        <dbReference type="SAM" id="Phobius"/>
    </source>
</evidence>
<dbReference type="GO" id="GO:0005886">
    <property type="term" value="C:plasma membrane"/>
    <property type="evidence" value="ECO:0007669"/>
    <property type="project" value="UniProtKB-SubCell"/>
</dbReference>
<keyword evidence="2 3" id="KW-0472">Membrane</keyword>
<proteinExistence type="inferred from homology"/>
<dbReference type="AlphaFoldDB" id="A0A9X1TQ78"/>
<feature type="transmembrane region" description="Helical" evidence="3">
    <location>
        <begin position="97"/>
        <end position="119"/>
    </location>
</feature>
<dbReference type="Proteomes" id="UP001139384">
    <property type="component" value="Unassembled WGS sequence"/>
</dbReference>
<dbReference type="PANTHER" id="PTHR34295:SF1">
    <property type="entry name" value="BIOTIN TRANSPORTER BIOY"/>
    <property type="match status" value="1"/>
</dbReference>
<evidence type="ECO:0000256" key="1">
    <source>
        <dbReference type="ARBA" id="ARBA00010692"/>
    </source>
</evidence>
<dbReference type="EMBL" id="JAKEIP010000004">
    <property type="protein sequence ID" value="MCF1592318.1"/>
    <property type="molecule type" value="Genomic_DNA"/>
</dbReference>
<gene>
    <name evidence="4" type="ORF">L0P92_01855</name>
</gene>
<name>A0A9X1TQ78_STRM4</name>
<dbReference type="GO" id="GO:0015225">
    <property type="term" value="F:biotin transmembrane transporter activity"/>
    <property type="evidence" value="ECO:0007669"/>
    <property type="project" value="UniProtKB-UniRule"/>
</dbReference>
<dbReference type="PANTHER" id="PTHR34295">
    <property type="entry name" value="BIOTIN TRANSPORTER BIOY"/>
    <property type="match status" value="1"/>
</dbReference>
<feature type="transmembrane region" description="Helical" evidence="3">
    <location>
        <begin position="74"/>
        <end position="91"/>
    </location>
</feature>
<dbReference type="InterPro" id="IPR003784">
    <property type="entry name" value="BioY"/>
</dbReference>
<keyword evidence="3" id="KW-1133">Transmembrane helix</keyword>
<feature type="transmembrane region" description="Helical" evidence="3">
    <location>
        <begin position="131"/>
        <end position="150"/>
    </location>
</feature>
<dbReference type="Gene3D" id="1.10.1760.20">
    <property type="match status" value="1"/>
</dbReference>
<keyword evidence="5" id="KW-1185">Reference proteome</keyword>
<comment type="similarity">
    <text evidence="1 2">Belongs to the BioY family.</text>
</comment>
<reference evidence="4" key="1">
    <citation type="submission" date="2022-01" db="EMBL/GenBank/DDBJ databases">
        <title>Draft Genome Sequences of Seven Type Strains of the Genus Streptomyces.</title>
        <authorList>
            <person name="Aziz S."/>
            <person name="Coretto E."/>
            <person name="Chronakova A."/>
            <person name="Sproer C."/>
            <person name="Huber K."/>
            <person name="Nouioui I."/>
            <person name="Gross H."/>
        </authorList>
    </citation>
    <scope>NUCLEOTIDE SEQUENCE</scope>
    <source>
        <strain evidence="4">DSM 103493</strain>
    </source>
</reference>
<feature type="transmembrane region" description="Helical" evidence="3">
    <location>
        <begin position="50"/>
        <end position="67"/>
    </location>
</feature>
<feature type="transmembrane region" description="Helical" evidence="3">
    <location>
        <begin position="21"/>
        <end position="44"/>
    </location>
</feature>
<protein>
    <recommendedName>
        <fullName evidence="2">Biotin transporter</fullName>
    </recommendedName>
</protein>
<keyword evidence="2" id="KW-0813">Transport</keyword>
<sequence length="195" mass="19688">MATAAIASDRPRVLADLIPGALARDAILVLAGAGVMGVSAQVAIHTPLSPVPFTLQTFAVLVVGAALGTGRGAWAALTYVSVGIAGVPWFAAHGSGWGGPSFGYVIGLALAAPLAGLLAEHRADRHVVGTVVLMALGTAVVYLCGTLWLAHALSLGAEKSFELGVRPFLVADVLKCAAAAGALPATWKIVDRFTS</sequence>
<comment type="caution">
    <text evidence="4">The sequence shown here is derived from an EMBL/GenBank/DDBJ whole genome shotgun (WGS) entry which is preliminary data.</text>
</comment>
<evidence type="ECO:0000313" key="5">
    <source>
        <dbReference type="Proteomes" id="UP001139384"/>
    </source>
</evidence>
<comment type="subcellular location">
    <subcellularLocation>
        <location evidence="2">Cell membrane</location>
        <topology evidence="2">Multi-pass membrane protein</topology>
    </subcellularLocation>
</comment>
<keyword evidence="3" id="KW-0812">Transmembrane</keyword>
<dbReference type="RefSeq" id="WP_234760611.1">
    <property type="nucleotide sequence ID" value="NZ_JAKEIP010000004.1"/>
</dbReference>
<dbReference type="Pfam" id="PF02632">
    <property type="entry name" value="BioY"/>
    <property type="match status" value="1"/>
</dbReference>
<keyword evidence="2" id="KW-1003">Cell membrane</keyword>
<evidence type="ECO:0000256" key="2">
    <source>
        <dbReference type="PIRNR" id="PIRNR016661"/>
    </source>
</evidence>